<dbReference type="SUPFAM" id="SSF52540">
    <property type="entry name" value="P-loop containing nucleoside triphosphate hydrolases"/>
    <property type="match status" value="1"/>
</dbReference>
<dbReference type="InterPro" id="IPR027417">
    <property type="entry name" value="P-loop_NTPase"/>
</dbReference>
<dbReference type="RefSeq" id="WP_377525731.1">
    <property type="nucleotide sequence ID" value="NZ_JBHSMJ010000027.1"/>
</dbReference>
<evidence type="ECO:0000313" key="2">
    <source>
        <dbReference type="EMBL" id="MFC5450660.1"/>
    </source>
</evidence>
<name>A0ABW0KB98_9BACL</name>
<comment type="caution">
    <text evidence="2">The sequence shown here is derived from an EMBL/GenBank/DDBJ whole genome shotgun (WGS) entry which is preliminary data.</text>
</comment>
<evidence type="ECO:0000313" key="3">
    <source>
        <dbReference type="Proteomes" id="UP001596044"/>
    </source>
</evidence>
<keyword evidence="3" id="KW-1185">Reference proteome</keyword>
<dbReference type="Gene3D" id="1.10.8.730">
    <property type="match status" value="1"/>
</dbReference>
<dbReference type="InterPro" id="IPR008571">
    <property type="entry name" value="HerA-like"/>
</dbReference>
<dbReference type="Pfam" id="PF19044">
    <property type="entry name" value="P-loop_TraG"/>
    <property type="match status" value="1"/>
</dbReference>
<protein>
    <submittedName>
        <fullName evidence="2">VirB4 family type IV secretion system protein</fullName>
    </submittedName>
</protein>
<dbReference type="PANTHER" id="PTHR42957:SF1">
    <property type="entry name" value="HELICASE MJ1565-RELATED"/>
    <property type="match status" value="1"/>
</dbReference>
<evidence type="ECO:0000259" key="1">
    <source>
        <dbReference type="Pfam" id="PF19044"/>
    </source>
</evidence>
<dbReference type="EMBL" id="JBHSMJ010000027">
    <property type="protein sequence ID" value="MFC5450660.1"/>
    <property type="molecule type" value="Genomic_DNA"/>
</dbReference>
<dbReference type="PANTHER" id="PTHR42957">
    <property type="entry name" value="HELICASE MJ1565-RELATED"/>
    <property type="match status" value="1"/>
</dbReference>
<accession>A0ABW0KB98</accession>
<organism evidence="2 3">
    <name type="scientific">Paenibacillus aestuarii</name>
    <dbReference type="NCBI Taxonomy" id="516965"/>
    <lineage>
        <taxon>Bacteria</taxon>
        <taxon>Bacillati</taxon>
        <taxon>Bacillota</taxon>
        <taxon>Bacilli</taxon>
        <taxon>Bacillales</taxon>
        <taxon>Paenibacillaceae</taxon>
        <taxon>Paenibacillus</taxon>
    </lineage>
</organism>
<gene>
    <name evidence="2" type="ORF">ACFPOG_20620</name>
</gene>
<feature type="domain" description="TraG P-loop" evidence="1">
    <location>
        <begin position="264"/>
        <end position="596"/>
    </location>
</feature>
<dbReference type="InterPro" id="IPR043964">
    <property type="entry name" value="P-loop_TraG"/>
</dbReference>
<dbReference type="Proteomes" id="UP001596044">
    <property type="component" value="Unassembled WGS sequence"/>
</dbReference>
<dbReference type="Gene3D" id="3.40.50.300">
    <property type="entry name" value="P-loop containing nucleotide triphosphate hydrolases"/>
    <property type="match status" value="1"/>
</dbReference>
<proteinExistence type="predicted"/>
<reference evidence="3" key="1">
    <citation type="journal article" date="2019" name="Int. J. Syst. Evol. Microbiol.">
        <title>The Global Catalogue of Microorganisms (GCM) 10K type strain sequencing project: providing services to taxonomists for standard genome sequencing and annotation.</title>
        <authorList>
            <consortium name="The Broad Institute Genomics Platform"/>
            <consortium name="The Broad Institute Genome Sequencing Center for Infectious Disease"/>
            <person name="Wu L."/>
            <person name="Ma J."/>
        </authorList>
    </citation>
    <scope>NUCLEOTIDE SEQUENCE [LARGE SCALE GENOMIC DNA]</scope>
    <source>
        <strain evidence="3">KACC 11904</strain>
    </source>
</reference>
<sequence>MFKRLLSKKKQPTLDIVDAEEGKKQEDSRPLSFPSLVDNMLNEGITFYKDHFEIQSGLGALRYGRSFYVKPSGYPRTVRIGWLDGFFGGDDLDVSVHIDPFDRTNAIKKLQDKIDELDTVIHSAAKRDDQGKLEDSYQKKEDTKGLQRLIKNNRNGLYYVSVQATVYADSVEHLNAKCVEIESELGGESIELVNCYGRQREGFLSSLPLGKNFLPKSDRNLDQLSLTAIFPHSSSKLNHSGDTMPIGRYGREYVYFNNFDKKLNNYSVGVFGESGAGKGVMVKQLIGRGPMSGITRHIILDVEPEYVALTHALGGIVIEIKASKEENVNRINPMDIYPEKEVHNRGDADEYVTEKININEKIKELIEFFKVMKESCSPESKGLTPVEIGVLNDILEELYKARGITENAESIYQQVETVDDNGKIIWQRKYIDMPTISDVYKALEAQRNQGYEELKDLCNVVKLFTRGKAFGMFDGQTRIEMGYNVSLDDAPIITFDISKLSANGIERPLAQHVLMTWTWNRFITSDPKRKKRVIVDEAWMMLKYQSMLEWLKLLSARGRKWNTSLTLVSQRYEMFSRSEASRDVIAQLNTVIFMKQSDEDINPILETFNFAPEVGEMIRTADTGDVIMKAGKEIVAFRSEPTPDEWAYLNTNMNVEVLKQPRTREQEIEFLEAKLQIPEEEREVVGRR</sequence>